<name>A0A1M5MU30_9GAMM</name>
<proteinExistence type="predicted"/>
<feature type="transmembrane region" description="Helical" evidence="1">
    <location>
        <begin position="9"/>
        <end position="27"/>
    </location>
</feature>
<evidence type="ECO:0000259" key="2">
    <source>
        <dbReference type="Pfam" id="PF07331"/>
    </source>
</evidence>
<feature type="transmembrane region" description="Helical" evidence="1">
    <location>
        <begin position="129"/>
        <end position="149"/>
    </location>
</feature>
<keyword evidence="1" id="KW-0812">Transmembrane</keyword>
<dbReference type="GeneID" id="98638139"/>
<dbReference type="InterPro" id="IPR009936">
    <property type="entry name" value="DUF1468"/>
</dbReference>
<dbReference type="Proteomes" id="UP000184000">
    <property type="component" value="Unassembled WGS sequence"/>
</dbReference>
<accession>A0A1M5MU30</accession>
<keyword evidence="1" id="KW-0472">Membrane</keyword>
<dbReference type="AlphaFoldDB" id="A0A1M5MU30"/>
<evidence type="ECO:0000313" key="3">
    <source>
        <dbReference type="EMBL" id="SHG80705.1"/>
    </source>
</evidence>
<organism evidence="3 4">
    <name type="scientific">Stutzerimonas xanthomarina DSM 18231</name>
    <dbReference type="NCBI Taxonomy" id="1403346"/>
    <lineage>
        <taxon>Bacteria</taxon>
        <taxon>Pseudomonadati</taxon>
        <taxon>Pseudomonadota</taxon>
        <taxon>Gammaproteobacteria</taxon>
        <taxon>Pseudomonadales</taxon>
        <taxon>Pseudomonadaceae</taxon>
        <taxon>Stutzerimonas</taxon>
    </lineage>
</organism>
<evidence type="ECO:0000313" key="4">
    <source>
        <dbReference type="Proteomes" id="UP000184000"/>
    </source>
</evidence>
<sequence length="164" mass="17919">MDTYKRKELLVGALMLGAGLFYLFLTINLPRKGFIDASTVPYVLSVGLCLLGALQLLTATKATQPPADPDADADADPSAATPPDYPTVFKTLGLIAVYVALLQKVGFPIMTVLYLYAQFIVITPREQKVNHITYIVIAVVTSALIFFTFRQGFDLMLPTGFLKI</sequence>
<protein>
    <submittedName>
        <fullName evidence="3">Putative tricarboxylic transport membrane protein</fullName>
    </submittedName>
</protein>
<dbReference type="RefSeq" id="WP_073299874.1">
    <property type="nucleotide sequence ID" value="NZ_FQXA01000002.1"/>
</dbReference>
<feature type="transmembrane region" description="Helical" evidence="1">
    <location>
        <begin position="39"/>
        <end position="57"/>
    </location>
</feature>
<dbReference type="Pfam" id="PF07331">
    <property type="entry name" value="TctB"/>
    <property type="match status" value="1"/>
</dbReference>
<evidence type="ECO:0000256" key="1">
    <source>
        <dbReference type="SAM" id="Phobius"/>
    </source>
</evidence>
<dbReference type="EMBL" id="FQXA01000002">
    <property type="protein sequence ID" value="SHG80705.1"/>
    <property type="molecule type" value="Genomic_DNA"/>
</dbReference>
<feature type="domain" description="DUF1468" evidence="2">
    <location>
        <begin position="10"/>
        <end position="158"/>
    </location>
</feature>
<keyword evidence="1" id="KW-1133">Transmembrane helix</keyword>
<gene>
    <name evidence="3" type="ORF">SAMN02744645_1487</name>
</gene>
<reference evidence="3 4" key="1">
    <citation type="submission" date="2016-11" db="EMBL/GenBank/DDBJ databases">
        <authorList>
            <person name="Jaros S."/>
            <person name="Januszkiewicz K."/>
            <person name="Wedrychowicz H."/>
        </authorList>
    </citation>
    <scope>NUCLEOTIDE SEQUENCE [LARGE SCALE GENOMIC DNA]</scope>
    <source>
        <strain evidence="3 4">DSM 18231</strain>
    </source>
</reference>
<feature type="transmembrane region" description="Helical" evidence="1">
    <location>
        <begin position="95"/>
        <end position="117"/>
    </location>
</feature>